<evidence type="ECO:0000256" key="10">
    <source>
        <dbReference type="SAM" id="Phobius"/>
    </source>
</evidence>
<evidence type="ECO:0000256" key="7">
    <source>
        <dbReference type="ARBA" id="ARBA00023065"/>
    </source>
</evidence>
<dbReference type="PANTHER" id="PTHR32468:SF108">
    <property type="entry name" value="CATION_H(+) ANTIPORTER 15-LIKE"/>
    <property type="match status" value="1"/>
</dbReference>
<protein>
    <submittedName>
        <fullName evidence="15">Cation/H(+) antiporter 15-like</fullName>
    </submittedName>
</protein>
<dbReference type="GO" id="GO:1902600">
    <property type="term" value="P:proton transmembrane transport"/>
    <property type="evidence" value="ECO:0007669"/>
    <property type="project" value="InterPro"/>
</dbReference>
<reference evidence="14" key="1">
    <citation type="journal article" date="2019" name="Toxins">
        <title>Detection of Abrin-Like and Prepropulchellin-Like Toxin Genes and Transcripts Using Whole Genome Sequencing and Full-Length Transcript Sequencing of Abrus precatorius.</title>
        <authorList>
            <person name="Hovde B.T."/>
            <person name="Daligault H.E."/>
            <person name="Hanschen E.R."/>
            <person name="Kunde Y.A."/>
            <person name="Johnson M.B."/>
            <person name="Starkenburg S.R."/>
            <person name="Johnson S.L."/>
        </authorList>
    </citation>
    <scope>NUCLEOTIDE SEQUENCE [LARGE SCALE GENOMIC DNA]</scope>
</reference>
<dbReference type="InterPro" id="IPR006153">
    <property type="entry name" value="Cation/H_exchanger_TM"/>
</dbReference>
<feature type="transmembrane region" description="Helical" evidence="10">
    <location>
        <begin position="272"/>
        <end position="301"/>
    </location>
</feature>
<proteinExistence type="inferred from homology"/>
<evidence type="ECO:0000256" key="3">
    <source>
        <dbReference type="ARBA" id="ARBA00022538"/>
    </source>
</evidence>
<evidence type="ECO:0000259" key="13">
    <source>
        <dbReference type="Pfam" id="PF23259"/>
    </source>
</evidence>
<dbReference type="InterPro" id="IPR050794">
    <property type="entry name" value="CPA2_transporter"/>
</dbReference>
<dbReference type="RefSeq" id="XP_027337559.1">
    <property type="nucleotide sequence ID" value="XM_027481758.1"/>
</dbReference>
<evidence type="ECO:0000256" key="2">
    <source>
        <dbReference type="ARBA" id="ARBA00022448"/>
    </source>
</evidence>
<dbReference type="OrthoDB" id="1612738at2759"/>
<evidence type="ECO:0000259" key="11">
    <source>
        <dbReference type="Pfam" id="PF00999"/>
    </source>
</evidence>
<feature type="domain" description="Cation/H(+) antiporter C-terminal" evidence="13">
    <location>
        <begin position="591"/>
        <end position="745"/>
    </location>
</feature>
<keyword evidence="14" id="KW-1185">Reference proteome</keyword>
<dbReference type="KEGG" id="aprc:113851293"/>
<dbReference type="PANTHER" id="PTHR32468">
    <property type="entry name" value="CATION/H + ANTIPORTER"/>
    <property type="match status" value="1"/>
</dbReference>
<sequence>MSEEVPLSVVTVFNDSSDGFQVCIKNDRTVGSLGIWVGDNPFDFVIPVTLFQLIMVGVITRTLQYILRPIKTPKFLCSVMAGILLGPTCFGRYEAVMGTLFPLKQAAVLMALSKIGITYSIFMITLKMDVATTLRAAKRCWRFGVFPFLASFFVTVILFSLYTPYDRVNTTMIDFPNIFTVSSFAAVSEALVELNLIATEIGQIALSSALVSEMLQWVTMGFQFNSGGDLHFTVIILVAVLGYAFLCIFVIRPVVKIIIQRTPPGKPMKEAYVVLVLLGALAMAAISDIFGIYFIVGPTIYGLVLPNGPPLATTVIERSEIIISELLMPFFVLYLGLKTDLNGIQNNWKVVGVFQAILFVGFMVKVIHAEIFSQMVLYVVMTTAICIPMIKSLYKHRPRVLKTATINEGRVRTIQNIPETSEFNIVSCLHNDGNVHSMIALIEACNPTTRSPISVYVIHLIELLGKSTPILLPMNKHNRKALSTNYPNTNHILRAFENYSHNSSGPVTILSYVNVAPLNSMHEAVCNLAEDSSVHFLIIPFHQNDQSIGSHTATVIRELNTSFLASAKCTVGILVDRSSMLGMISSKLCFHVGIFFIGGTDDREALALGIRMLERPNTRVSLFRFVPSNNSGSFIDRFADNEEERVEIVCDESLIDEFKAKNITNSDSVSCHEIVVEDSIRVLEAIRRLENDYDLVMVGKRHCIGDLTDEEMTNFMDNADQLGIFGDLLVSNEFCNGKVPVLVMQCCEKRVKLLDKEAGSGPFYH</sequence>
<evidence type="ECO:0000256" key="5">
    <source>
        <dbReference type="ARBA" id="ARBA00022958"/>
    </source>
</evidence>
<evidence type="ECO:0000256" key="6">
    <source>
        <dbReference type="ARBA" id="ARBA00022989"/>
    </source>
</evidence>
<keyword evidence="6 10" id="KW-1133">Transmembrane helix</keyword>
<feature type="transmembrane region" description="Helical" evidence="10">
    <location>
        <begin position="44"/>
        <end position="63"/>
    </location>
</feature>
<dbReference type="Proteomes" id="UP000694853">
    <property type="component" value="Unplaced"/>
</dbReference>
<dbReference type="InterPro" id="IPR038770">
    <property type="entry name" value="Na+/solute_symporter_sf"/>
</dbReference>
<dbReference type="Gene3D" id="1.20.1530.20">
    <property type="match status" value="1"/>
</dbReference>
<comment type="similarity">
    <text evidence="9">Belongs to the monovalent cation:proton antiporter 2 (CPA2) transporter (TC 2.A.37) family. CHX (TC 2.A.37.4) subfamily.</text>
</comment>
<evidence type="ECO:0000313" key="14">
    <source>
        <dbReference type="Proteomes" id="UP000694853"/>
    </source>
</evidence>
<feature type="transmembrane region" description="Helical" evidence="10">
    <location>
        <begin position="140"/>
        <end position="163"/>
    </location>
</feature>
<feature type="transmembrane region" description="Helical" evidence="10">
    <location>
        <begin position="321"/>
        <end position="337"/>
    </location>
</feature>
<dbReference type="Pfam" id="PF00999">
    <property type="entry name" value="Na_H_Exchanger"/>
    <property type="match status" value="1"/>
</dbReference>
<keyword evidence="3" id="KW-0633">Potassium transport</keyword>
<keyword evidence="5" id="KW-0630">Potassium</keyword>
<accession>A0A8B8K2C9</accession>
<feature type="transmembrane region" description="Helical" evidence="10">
    <location>
        <begin position="349"/>
        <end position="369"/>
    </location>
</feature>
<dbReference type="Pfam" id="PF23256">
    <property type="entry name" value="CHX17_2nd"/>
    <property type="match status" value="1"/>
</dbReference>
<evidence type="ECO:0000256" key="9">
    <source>
        <dbReference type="ARBA" id="ARBA00038341"/>
    </source>
</evidence>
<evidence type="ECO:0000259" key="12">
    <source>
        <dbReference type="Pfam" id="PF23256"/>
    </source>
</evidence>
<dbReference type="GO" id="GO:0015297">
    <property type="term" value="F:antiporter activity"/>
    <property type="evidence" value="ECO:0007669"/>
    <property type="project" value="InterPro"/>
</dbReference>
<name>A0A8B8K2C9_ABRPR</name>
<gene>
    <name evidence="15" type="primary">LOC113851293</name>
</gene>
<dbReference type="GO" id="GO:0006813">
    <property type="term" value="P:potassium ion transport"/>
    <property type="evidence" value="ECO:0007669"/>
    <property type="project" value="UniProtKB-KW"/>
</dbReference>
<feature type="transmembrane region" description="Helical" evidence="10">
    <location>
        <begin position="230"/>
        <end position="251"/>
    </location>
</feature>
<evidence type="ECO:0000256" key="8">
    <source>
        <dbReference type="ARBA" id="ARBA00023136"/>
    </source>
</evidence>
<feature type="domain" description="Cation/H(+) antiporter central" evidence="12">
    <location>
        <begin position="453"/>
        <end position="578"/>
    </location>
</feature>
<dbReference type="GeneID" id="113851293"/>
<comment type="subcellular location">
    <subcellularLocation>
        <location evidence="1">Membrane</location>
        <topology evidence="1">Multi-pass membrane protein</topology>
    </subcellularLocation>
</comment>
<feature type="transmembrane region" description="Helical" evidence="10">
    <location>
        <begin position="105"/>
        <end position="128"/>
    </location>
</feature>
<evidence type="ECO:0000256" key="1">
    <source>
        <dbReference type="ARBA" id="ARBA00004141"/>
    </source>
</evidence>
<feature type="domain" description="Cation/H+ exchanger transmembrane" evidence="11">
    <location>
        <begin position="63"/>
        <end position="373"/>
    </location>
</feature>
<evidence type="ECO:0000313" key="15">
    <source>
        <dbReference type="RefSeq" id="XP_027337559.1"/>
    </source>
</evidence>
<dbReference type="GO" id="GO:0012505">
    <property type="term" value="C:endomembrane system"/>
    <property type="evidence" value="ECO:0007669"/>
    <property type="project" value="TreeGrafter"/>
</dbReference>
<keyword evidence="2" id="KW-0813">Transport</keyword>
<dbReference type="InterPro" id="IPR057290">
    <property type="entry name" value="CHX17_C"/>
</dbReference>
<dbReference type="AlphaFoldDB" id="A0A8B8K2C9"/>
<keyword evidence="4 10" id="KW-0812">Transmembrane</keyword>
<keyword evidence="7" id="KW-0406">Ion transport</keyword>
<keyword evidence="8 10" id="KW-0472">Membrane</keyword>
<reference evidence="15" key="2">
    <citation type="submission" date="2025-08" db="UniProtKB">
        <authorList>
            <consortium name="RefSeq"/>
        </authorList>
    </citation>
    <scope>IDENTIFICATION</scope>
    <source>
        <tissue evidence="15">Young leaves</tissue>
    </source>
</reference>
<dbReference type="GO" id="GO:0016020">
    <property type="term" value="C:membrane"/>
    <property type="evidence" value="ECO:0007669"/>
    <property type="project" value="UniProtKB-SubCell"/>
</dbReference>
<dbReference type="Pfam" id="PF23259">
    <property type="entry name" value="CHX17_C"/>
    <property type="match status" value="1"/>
</dbReference>
<dbReference type="GO" id="GO:0006885">
    <property type="term" value="P:regulation of pH"/>
    <property type="evidence" value="ECO:0007669"/>
    <property type="project" value="TreeGrafter"/>
</dbReference>
<feature type="transmembrane region" description="Helical" evidence="10">
    <location>
        <begin position="75"/>
        <end position="93"/>
    </location>
</feature>
<organism evidence="14 15">
    <name type="scientific">Abrus precatorius</name>
    <name type="common">Indian licorice</name>
    <name type="synonym">Glycine abrus</name>
    <dbReference type="NCBI Taxonomy" id="3816"/>
    <lineage>
        <taxon>Eukaryota</taxon>
        <taxon>Viridiplantae</taxon>
        <taxon>Streptophyta</taxon>
        <taxon>Embryophyta</taxon>
        <taxon>Tracheophyta</taxon>
        <taxon>Spermatophyta</taxon>
        <taxon>Magnoliopsida</taxon>
        <taxon>eudicotyledons</taxon>
        <taxon>Gunneridae</taxon>
        <taxon>Pentapetalae</taxon>
        <taxon>rosids</taxon>
        <taxon>fabids</taxon>
        <taxon>Fabales</taxon>
        <taxon>Fabaceae</taxon>
        <taxon>Papilionoideae</taxon>
        <taxon>50 kb inversion clade</taxon>
        <taxon>NPAAA clade</taxon>
        <taxon>indigoferoid/millettioid clade</taxon>
        <taxon>Abreae</taxon>
        <taxon>Abrus</taxon>
    </lineage>
</organism>
<dbReference type="InterPro" id="IPR057291">
    <property type="entry name" value="CHX17_2nd"/>
</dbReference>
<evidence type="ECO:0000256" key="4">
    <source>
        <dbReference type="ARBA" id="ARBA00022692"/>
    </source>
</evidence>